<evidence type="ECO:0000313" key="1">
    <source>
        <dbReference type="EMBL" id="UWP85793.1"/>
    </source>
</evidence>
<reference evidence="1" key="2">
    <citation type="submission" date="2022-09" db="EMBL/GenBank/DDBJ databases">
        <title>Biosynthetic gene clusters of Dactylosporangioum fulvum.</title>
        <authorList>
            <person name="Caradec T."/>
        </authorList>
    </citation>
    <scope>NUCLEOTIDE SEQUENCE</scope>
    <source>
        <strain evidence="1">NRRL B-16292</strain>
    </source>
</reference>
<proteinExistence type="predicted"/>
<gene>
    <name evidence="1" type="ORF">Dfulv_16735</name>
</gene>
<keyword evidence="2" id="KW-1185">Reference proteome</keyword>
<accession>A0ABY5W6U8</accession>
<dbReference type="EMBL" id="CP073720">
    <property type="protein sequence ID" value="UWP85793.1"/>
    <property type="molecule type" value="Genomic_DNA"/>
</dbReference>
<dbReference type="Proteomes" id="UP001059617">
    <property type="component" value="Chromosome"/>
</dbReference>
<evidence type="ECO:0000313" key="2">
    <source>
        <dbReference type="Proteomes" id="UP001059617"/>
    </source>
</evidence>
<reference evidence="1" key="1">
    <citation type="submission" date="2021-04" db="EMBL/GenBank/DDBJ databases">
        <authorList>
            <person name="Hartkoorn R.C."/>
            <person name="Beaudoing E."/>
            <person name="Hot D."/>
        </authorList>
    </citation>
    <scope>NUCLEOTIDE SEQUENCE</scope>
    <source>
        <strain evidence="1">NRRL B-16292</strain>
    </source>
</reference>
<dbReference type="RefSeq" id="WP_259864061.1">
    <property type="nucleotide sequence ID" value="NZ_BAAAST010000073.1"/>
</dbReference>
<name>A0ABY5W6U8_9ACTN</name>
<protein>
    <submittedName>
        <fullName evidence="1">Uncharacterized protein</fullName>
    </submittedName>
</protein>
<sequence>MSNPTARAVRIDLDEDETPATLYLLLSRDVVERLNQEFDVHGTSVPGQLGMVAVTLPMGAAADVARHFGRQRGADEARTEFYYCVTNVANRFWESGISEAPTVGLRANETTA</sequence>
<organism evidence="1 2">
    <name type="scientific">Dactylosporangium fulvum</name>
    <dbReference type="NCBI Taxonomy" id="53359"/>
    <lineage>
        <taxon>Bacteria</taxon>
        <taxon>Bacillati</taxon>
        <taxon>Actinomycetota</taxon>
        <taxon>Actinomycetes</taxon>
        <taxon>Micromonosporales</taxon>
        <taxon>Micromonosporaceae</taxon>
        <taxon>Dactylosporangium</taxon>
    </lineage>
</organism>